<name>A0A8S5QCW7_9CAUD</name>
<accession>A0A8S5QCW7</accession>
<evidence type="ECO:0000313" key="1">
    <source>
        <dbReference type="EMBL" id="DAE16691.1"/>
    </source>
</evidence>
<sequence>MYTTPLTEIFAFLFGRKYYANVVGTRGTDKQEICSFIFRTKDEALKHRNELMQTLSFTYIETISFRSRHEY</sequence>
<dbReference type="EMBL" id="BK015629">
    <property type="protein sequence ID" value="DAE16691.1"/>
    <property type="molecule type" value="Genomic_DNA"/>
</dbReference>
<reference evidence="1" key="1">
    <citation type="journal article" date="2021" name="Proc. Natl. Acad. Sci. U.S.A.">
        <title>A Catalog of Tens of Thousands of Viruses from Human Metagenomes Reveals Hidden Associations with Chronic Diseases.</title>
        <authorList>
            <person name="Tisza M.J."/>
            <person name="Buck C.B."/>
        </authorList>
    </citation>
    <scope>NUCLEOTIDE SEQUENCE</scope>
    <source>
        <strain evidence="1">Ctn7K25</strain>
    </source>
</reference>
<organism evidence="1">
    <name type="scientific">Podoviridae sp. ctn7K25</name>
    <dbReference type="NCBI Taxonomy" id="2825273"/>
    <lineage>
        <taxon>Viruses</taxon>
        <taxon>Duplodnaviria</taxon>
        <taxon>Heunggongvirae</taxon>
        <taxon>Uroviricota</taxon>
        <taxon>Caudoviricetes</taxon>
    </lineage>
</organism>
<protein>
    <submittedName>
        <fullName evidence="1">Uncharacterized protein</fullName>
    </submittedName>
</protein>
<proteinExistence type="predicted"/>